<feature type="compositionally biased region" description="Basic and acidic residues" evidence="11">
    <location>
        <begin position="140"/>
        <end position="160"/>
    </location>
</feature>
<protein>
    <recommendedName>
        <fullName evidence="10">Transcription elongation factor 1 homolog</fullName>
    </recommendedName>
</protein>
<evidence type="ECO:0000256" key="9">
    <source>
        <dbReference type="ARBA" id="ARBA00023242"/>
    </source>
</evidence>
<name>A0A8J6C371_DIALT</name>
<evidence type="ECO:0000256" key="3">
    <source>
        <dbReference type="ARBA" id="ARBA00009730"/>
    </source>
</evidence>
<dbReference type="PANTHER" id="PTHR20934">
    <property type="entry name" value="TRANSCRIPTION ELONGATION FACTOR 1 HOMOLOG"/>
    <property type="match status" value="1"/>
</dbReference>
<dbReference type="InterPro" id="IPR038567">
    <property type="entry name" value="T_Elf1_sf"/>
</dbReference>
<comment type="function">
    <text evidence="1 10">Transcription elongation factor implicated in the maintenance of proper chromatin structure in actively transcribed regions.</text>
</comment>
<dbReference type="GO" id="GO:0000993">
    <property type="term" value="F:RNA polymerase II complex binding"/>
    <property type="evidence" value="ECO:0007669"/>
    <property type="project" value="TreeGrafter"/>
</dbReference>
<evidence type="ECO:0000256" key="8">
    <source>
        <dbReference type="ARBA" id="ARBA00023163"/>
    </source>
</evidence>
<dbReference type="EMBL" id="JAGTXO010000044">
    <property type="protein sequence ID" value="KAG8459069.1"/>
    <property type="molecule type" value="Genomic_DNA"/>
</dbReference>
<dbReference type="Gene3D" id="2.20.25.190">
    <property type="match status" value="1"/>
</dbReference>
<keyword evidence="6 10" id="KW-0862">Zinc</keyword>
<evidence type="ECO:0000256" key="2">
    <source>
        <dbReference type="ARBA" id="ARBA00004123"/>
    </source>
</evidence>
<keyword evidence="9 10" id="KW-0539">Nucleus</keyword>
<dbReference type="OrthoDB" id="445983at2759"/>
<dbReference type="Pfam" id="PF05129">
    <property type="entry name" value="Zn_ribbon_Elf1"/>
    <property type="match status" value="1"/>
</dbReference>
<accession>A0A8J6C371</accession>
<dbReference type="FunFam" id="2.20.25.190:FF:000001">
    <property type="entry name" value="Transcription elongation factor 1 homolog"/>
    <property type="match status" value="1"/>
</dbReference>
<keyword evidence="5 10" id="KW-0863">Zinc-finger</keyword>
<evidence type="ECO:0000256" key="5">
    <source>
        <dbReference type="ARBA" id="ARBA00022771"/>
    </source>
</evidence>
<feature type="compositionally biased region" description="Basic residues" evidence="11">
    <location>
        <begin position="32"/>
        <end position="48"/>
    </location>
</feature>
<evidence type="ECO:0000256" key="6">
    <source>
        <dbReference type="ARBA" id="ARBA00022833"/>
    </source>
</evidence>
<feature type="region of interest" description="Disordered" evidence="11">
    <location>
        <begin position="1"/>
        <end position="48"/>
    </location>
</feature>
<sequence length="160" mass="17901">MRRSRRLIRARANAPPSASDPRAAAHALGASRGKRKSSAKQPPKKARPKLALSFDCPFCGHEKTCDVKLDKDRSFAEIKCNICSASYTTNTHKLTQPVDVYAEWVDECDAVNKDGGAAVDDESRLDAGLTRGDEEDDGYDRERHDEPDEDWRHDRDEEGE</sequence>
<dbReference type="Proteomes" id="UP000751190">
    <property type="component" value="Unassembled WGS sequence"/>
</dbReference>
<keyword evidence="13" id="KW-1185">Reference proteome</keyword>
<dbReference type="GO" id="GO:0008023">
    <property type="term" value="C:transcription elongation factor complex"/>
    <property type="evidence" value="ECO:0007669"/>
    <property type="project" value="TreeGrafter"/>
</dbReference>
<gene>
    <name evidence="12" type="ORF">KFE25_002476</name>
</gene>
<evidence type="ECO:0000256" key="11">
    <source>
        <dbReference type="SAM" id="MobiDB-lite"/>
    </source>
</evidence>
<feature type="compositionally biased region" description="Low complexity" evidence="11">
    <location>
        <begin position="10"/>
        <end position="27"/>
    </location>
</feature>
<evidence type="ECO:0000256" key="10">
    <source>
        <dbReference type="RuleBase" id="RU364033"/>
    </source>
</evidence>
<keyword evidence="4 10" id="KW-0479">Metal-binding</keyword>
<evidence type="ECO:0000256" key="1">
    <source>
        <dbReference type="ARBA" id="ARBA00003357"/>
    </source>
</evidence>
<dbReference type="SUPFAM" id="SSF57783">
    <property type="entry name" value="Zinc beta-ribbon"/>
    <property type="match status" value="1"/>
</dbReference>
<comment type="caution">
    <text evidence="12">The sequence shown here is derived from an EMBL/GenBank/DDBJ whole genome shotgun (WGS) entry which is preliminary data.</text>
</comment>
<dbReference type="GO" id="GO:0006368">
    <property type="term" value="P:transcription elongation by RNA polymerase II"/>
    <property type="evidence" value="ECO:0007669"/>
    <property type="project" value="TreeGrafter"/>
</dbReference>
<comment type="similarity">
    <text evidence="3 10">Belongs to the ELOF1 family.</text>
</comment>
<dbReference type="PANTHER" id="PTHR20934:SF0">
    <property type="entry name" value="TRANSCRIPTION ELONGATION FACTOR 1 HOMOLOG"/>
    <property type="match status" value="1"/>
</dbReference>
<keyword evidence="7 10" id="KW-0805">Transcription regulation</keyword>
<keyword evidence="8 10" id="KW-0804">Transcription</keyword>
<organism evidence="12 13">
    <name type="scientific">Diacronema lutheri</name>
    <name type="common">Unicellular marine alga</name>
    <name type="synonym">Monochrysis lutheri</name>
    <dbReference type="NCBI Taxonomy" id="2081491"/>
    <lineage>
        <taxon>Eukaryota</taxon>
        <taxon>Haptista</taxon>
        <taxon>Haptophyta</taxon>
        <taxon>Pavlovophyceae</taxon>
        <taxon>Pavlovales</taxon>
        <taxon>Pavlovaceae</taxon>
        <taxon>Diacronema</taxon>
    </lineage>
</organism>
<evidence type="ECO:0000313" key="12">
    <source>
        <dbReference type="EMBL" id="KAG8459069.1"/>
    </source>
</evidence>
<evidence type="ECO:0000313" key="13">
    <source>
        <dbReference type="Proteomes" id="UP000751190"/>
    </source>
</evidence>
<comment type="subcellular location">
    <subcellularLocation>
        <location evidence="2 10">Nucleus</location>
    </subcellularLocation>
</comment>
<dbReference type="GO" id="GO:0008270">
    <property type="term" value="F:zinc ion binding"/>
    <property type="evidence" value="ECO:0007669"/>
    <property type="project" value="UniProtKB-KW"/>
</dbReference>
<dbReference type="InterPro" id="IPR007808">
    <property type="entry name" value="Elf1"/>
</dbReference>
<dbReference type="AlphaFoldDB" id="A0A8J6C371"/>
<proteinExistence type="inferred from homology"/>
<evidence type="ECO:0000256" key="7">
    <source>
        <dbReference type="ARBA" id="ARBA00023015"/>
    </source>
</evidence>
<reference evidence="12" key="1">
    <citation type="submission" date="2021-05" db="EMBL/GenBank/DDBJ databases">
        <title>The genome of the haptophyte Pavlova lutheri (Diacronema luteri, Pavlovales) - a model for lipid biosynthesis in eukaryotic algae.</title>
        <authorList>
            <person name="Hulatt C.J."/>
            <person name="Posewitz M.C."/>
        </authorList>
    </citation>
    <scope>NUCLEOTIDE SEQUENCE</scope>
    <source>
        <strain evidence="12">NIVA-4/92</strain>
    </source>
</reference>
<evidence type="ECO:0000256" key="4">
    <source>
        <dbReference type="ARBA" id="ARBA00022723"/>
    </source>
</evidence>
<feature type="region of interest" description="Disordered" evidence="11">
    <location>
        <begin position="113"/>
        <end position="160"/>
    </location>
</feature>